<reference evidence="7 8" key="1">
    <citation type="submission" date="2014-04" db="EMBL/GenBank/DDBJ databases">
        <title>The Genome Sequence of Mycobacterium tuberculosis TKK-01-0051.</title>
        <authorList>
            <consortium name="The Broad Institute Genomics Platform"/>
            <consortium name="The Broad Institute Genome Sequencing Center for Infectious Disease"/>
            <person name="Earl A.M."/>
            <person name="Cohen K."/>
            <person name="Pym A."/>
            <person name="Bishai W."/>
            <person name="Maharaj K."/>
            <person name="Desjardins C."/>
            <person name="Abeel T."/>
            <person name="Young S."/>
            <person name="Zeng Q."/>
            <person name="Gargeya S."/>
            <person name="Abouelleil A."/>
            <person name="Alvarado L."/>
            <person name="Chapman S.B."/>
            <person name="Gainer-Dewar J."/>
            <person name="Goldberg J."/>
            <person name="Griggs A."/>
            <person name="Gujja S."/>
            <person name="Hansen M."/>
            <person name="Howarth C."/>
            <person name="Imamovic A."/>
            <person name="Larimer J."/>
            <person name="Murphy C."/>
            <person name="Naylor J."/>
            <person name="Pearson M."/>
            <person name="Poon T.W."/>
            <person name="Priest M."/>
            <person name="Roberts A."/>
            <person name="Saif S."/>
            <person name="Shea T."/>
            <person name="Sykes S."/>
            <person name="Wortman J."/>
            <person name="Nusbaum C."/>
            <person name="Birren B."/>
        </authorList>
    </citation>
    <scope>NUCLEOTIDE SEQUENCE [LARGE SCALE GENOMIC DNA]</scope>
    <source>
        <strain evidence="7 8">TKK-01-0051</strain>
    </source>
</reference>
<dbReference type="GO" id="GO:0005829">
    <property type="term" value="C:cytosol"/>
    <property type="evidence" value="ECO:0007669"/>
    <property type="project" value="TreeGrafter"/>
</dbReference>
<dbReference type="PANTHER" id="PTHR30521:SF5">
    <property type="entry name" value="BLR4509 PROTEIN"/>
    <property type="match status" value="1"/>
</dbReference>
<dbReference type="InterPro" id="IPR011008">
    <property type="entry name" value="Dimeric_a/b-barrel"/>
</dbReference>
<comment type="caution">
    <text evidence="7">The sequence shown here is derived from an EMBL/GenBank/DDBJ whole genome shotgun (WGS) entry which is preliminary data.</text>
</comment>
<dbReference type="GO" id="GO:0046872">
    <property type="term" value="F:metal ion binding"/>
    <property type="evidence" value="ECO:0007669"/>
    <property type="project" value="UniProtKB-KW"/>
</dbReference>
<evidence type="ECO:0000256" key="4">
    <source>
        <dbReference type="ARBA" id="ARBA00023002"/>
    </source>
</evidence>
<keyword evidence="4" id="KW-0560">Oxidoreductase</keyword>
<keyword evidence="3" id="KW-0479">Metal-binding</keyword>
<dbReference type="PANTHER" id="PTHR30521">
    <property type="entry name" value="DEFERROCHELATASE/PEROXIDASE"/>
    <property type="match status" value="1"/>
</dbReference>
<sequence>MLELDDIQHILLTRTPALTGRYEFLSFGDPVGGRAWLSELVDVVQSAASVRDTMDDTRRWVTLGFTWNGLRALGVPEEALATFPEEFRQGMAARSDILGDTGRNHPDNWVGGLAGDDLHAIAILFARDDAEHARATGAHDDLVRRCDGVRRVSYLDLNATPPFNYAHDHFGFRDRLSQPVIEGSGEEPTPGSGAPLKAGEFILGYPDEVGPVANSPEPDVLARNGTYAAYRRLREHVALFRDYIRSQARTPDDEELLAAKFMGRWRSGAPLVLAPDADDPELGADPMRNNDFNYKEMDPLGYACPLGAHARRLNPRDTAHNMNRRRMIRRGATYGTALPDGAPDDGADRGIAAFIICASLIRQFEFAQNVWINDRTFHELGNEHDPICGTQDGTMEFKIPKRPIRRVLKGLPAFTTLTGGAYFFLPGINAMRYLAALDGQPGKPS</sequence>
<dbReference type="AlphaFoldDB" id="A0A051TJ79"/>
<dbReference type="PATRIC" id="fig|1324261.3.peg.5506"/>
<keyword evidence="2" id="KW-0575">Peroxidase</keyword>
<keyword evidence="5" id="KW-0408">Iron</keyword>
<dbReference type="SUPFAM" id="SSF54909">
    <property type="entry name" value="Dimeric alpha+beta barrel"/>
    <property type="match status" value="1"/>
</dbReference>
<dbReference type="HOGENOM" id="CLU_015125_2_1_11"/>
<dbReference type="InterPro" id="IPR006314">
    <property type="entry name" value="Dyp_peroxidase"/>
</dbReference>
<dbReference type="PROSITE" id="PS51404">
    <property type="entry name" value="DYP_PEROXIDASE"/>
    <property type="match status" value="1"/>
</dbReference>
<dbReference type="RefSeq" id="WP_044488836.1">
    <property type="nucleotide sequence ID" value="NZ_KK328284.1"/>
</dbReference>
<gene>
    <name evidence="7" type="ORF">K875_05467</name>
</gene>
<evidence type="ECO:0008006" key="9">
    <source>
        <dbReference type="Google" id="ProtNLM"/>
    </source>
</evidence>
<evidence type="ECO:0000256" key="2">
    <source>
        <dbReference type="ARBA" id="ARBA00022559"/>
    </source>
</evidence>
<comment type="cofactor">
    <cofactor evidence="1">
        <name>heme b</name>
        <dbReference type="ChEBI" id="CHEBI:60344"/>
    </cofactor>
</comment>
<accession>A0A051TJ79</accession>
<comment type="similarity">
    <text evidence="6">Belongs to the DyP-type peroxidase family.</text>
</comment>
<keyword evidence="8" id="KW-1185">Reference proteome</keyword>
<evidence type="ECO:0000313" key="7">
    <source>
        <dbReference type="EMBL" id="KBZ56952.1"/>
    </source>
</evidence>
<evidence type="ECO:0000256" key="1">
    <source>
        <dbReference type="ARBA" id="ARBA00001970"/>
    </source>
</evidence>
<protein>
    <recommendedName>
        <fullName evidence="9">Peroxidase</fullName>
    </recommendedName>
</protein>
<evidence type="ECO:0000256" key="3">
    <source>
        <dbReference type="ARBA" id="ARBA00022723"/>
    </source>
</evidence>
<dbReference type="GO" id="GO:0020037">
    <property type="term" value="F:heme binding"/>
    <property type="evidence" value="ECO:0007669"/>
    <property type="project" value="InterPro"/>
</dbReference>
<proteinExistence type="inferred from homology"/>
<dbReference type="GO" id="GO:0004601">
    <property type="term" value="F:peroxidase activity"/>
    <property type="evidence" value="ECO:0007669"/>
    <property type="project" value="UniProtKB-KW"/>
</dbReference>
<evidence type="ECO:0000313" key="8">
    <source>
        <dbReference type="Proteomes" id="UP000025947"/>
    </source>
</evidence>
<dbReference type="Proteomes" id="UP000025947">
    <property type="component" value="Unassembled WGS sequence"/>
</dbReference>
<evidence type="ECO:0000256" key="6">
    <source>
        <dbReference type="ARBA" id="ARBA00025737"/>
    </source>
</evidence>
<evidence type="ECO:0000256" key="5">
    <source>
        <dbReference type="ARBA" id="ARBA00023004"/>
    </source>
</evidence>
<organism evidence="7 8">
    <name type="scientific">Mycobacterium [tuberculosis] TKK-01-0051</name>
    <dbReference type="NCBI Taxonomy" id="1324261"/>
    <lineage>
        <taxon>Bacteria</taxon>
        <taxon>Bacillati</taxon>
        <taxon>Actinomycetota</taxon>
        <taxon>Actinomycetes</taxon>
        <taxon>Mycobacteriales</taxon>
        <taxon>Mycobacteriaceae</taxon>
        <taxon>Mycobacterium</taxon>
        <taxon>Mycobacterium avium complex (MAC)</taxon>
    </lineage>
</organism>
<name>A0A051TJ79_9MYCO</name>
<dbReference type="EMBL" id="JLXW01000013">
    <property type="protein sequence ID" value="KBZ56952.1"/>
    <property type="molecule type" value="Genomic_DNA"/>
</dbReference>